<gene>
    <name evidence="2" type="ORF">EV193_109197</name>
</gene>
<evidence type="ECO:0000259" key="1">
    <source>
        <dbReference type="Pfam" id="PF13649"/>
    </source>
</evidence>
<dbReference type="GO" id="GO:0032259">
    <property type="term" value="P:methylation"/>
    <property type="evidence" value="ECO:0007669"/>
    <property type="project" value="UniProtKB-KW"/>
</dbReference>
<evidence type="ECO:0000313" key="3">
    <source>
        <dbReference type="Proteomes" id="UP000294257"/>
    </source>
</evidence>
<reference evidence="2 3" key="1">
    <citation type="submission" date="2019-02" db="EMBL/GenBank/DDBJ databases">
        <title>Genomic Encyclopedia of Type Strains, Phase IV (KMG-IV): sequencing the most valuable type-strain genomes for metagenomic binning, comparative biology and taxonomic classification.</title>
        <authorList>
            <person name="Goeker M."/>
        </authorList>
    </citation>
    <scope>NUCLEOTIDE SEQUENCE [LARGE SCALE GENOMIC DNA]</scope>
    <source>
        <strain evidence="2 3">DSM 101727</strain>
    </source>
</reference>
<dbReference type="GO" id="GO:0008168">
    <property type="term" value="F:methyltransferase activity"/>
    <property type="evidence" value="ECO:0007669"/>
    <property type="project" value="UniProtKB-KW"/>
</dbReference>
<organism evidence="2 3">
    <name type="scientific">Herbihabitans rhizosphaerae</name>
    <dbReference type="NCBI Taxonomy" id="1872711"/>
    <lineage>
        <taxon>Bacteria</taxon>
        <taxon>Bacillati</taxon>
        <taxon>Actinomycetota</taxon>
        <taxon>Actinomycetes</taxon>
        <taxon>Pseudonocardiales</taxon>
        <taxon>Pseudonocardiaceae</taxon>
        <taxon>Herbihabitans</taxon>
    </lineage>
</organism>
<feature type="domain" description="Methyltransferase" evidence="1">
    <location>
        <begin position="24"/>
        <end position="96"/>
    </location>
</feature>
<accession>A0A4Q7KKG5</accession>
<keyword evidence="2" id="KW-0489">Methyltransferase</keyword>
<keyword evidence="2" id="KW-0808">Transferase</keyword>
<dbReference type="EMBL" id="SGWQ01000009">
    <property type="protein sequence ID" value="RZS34406.1"/>
    <property type="molecule type" value="Genomic_DNA"/>
</dbReference>
<sequence>MAATASERRTWAVDVMDVAAHDRVLEIGCGHGVAVTLICQRLGGGGVLAIDRSAKMIDVATRRNAEHVAAGAAEFELMSLEDADFGARRFDKVLAVHIGQLARGRPTRELPTWVLDKPRKGIQQAKSRFGNPDSAGSIPLAVIARLDG</sequence>
<dbReference type="AlphaFoldDB" id="A0A4Q7KKG5"/>
<dbReference type="Proteomes" id="UP000294257">
    <property type="component" value="Unassembled WGS sequence"/>
</dbReference>
<dbReference type="SUPFAM" id="SSF53335">
    <property type="entry name" value="S-adenosyl-L-methionine-dependent methyltransferases"/>
    <property type="match status" value="1"/>
</dbReference>
<dbReference type="CDD" id="cd02440">
    <property type="entry name" value="AdoMet_MTases"/>
    <property type="match status" value="1"/>
</dbReference>
<dbReference type="InterPro" id="IPR041698">
    <property type="entry name" value="Methyltransf_25"/>
</dbReference>
<dbReference type="RefSeq" id="WP_207222785.1">
    <property type="nucleotide sequence ID" value="NZ_SGWQ01000009.1"/>
</dbReference>
<dbReference type="Gene3D" id="3.40.50.150">
    <property type="entry name" value="Vaccinia Virus protein VP39"/>
    <property type="match status" value="1"/>
</dbReference>
<name>A0A4Q7KKG5_9PSEU</name>
<keyword evidence="3" id="KW-1185">Reference proteome</keyword>
<proteinExistence type="predicted"/>
<dbReference type="Pfam" id="PF13649">
    <property type="entry name" value="Methyltransf_25"/>
    <property type="match status" value="1"/>
</dbReference>
<comment type="caution">
    <text evidence="2">The sequence shown here is derived from an EMBL/GenBank/DDBJ whole genome shotgun (WGS) entry which is preliminary data.</text>
</comment>
<evidence type="ECO:0000313" key="2">
    <source>
        <dbReference type="EMBL" id="RZS34406.1"/>
    </source>
</evidence>
<dbReference type="InterPro" id="IPR029063">
    <property type="entry name" value="SAM-dependent_MTases_sf"/>
</dbReference>
<protein>
    <submittedName>
        <fullName evidence="2">Methyltransferase family protein</fullName>
    </submittedName>
</protein>